<feature type="region of interest" description="Disordered" evidence="1">
    <location>
        <begin position="30"/>
        <end position="73"/>
    </location>
</feature>
<protein>
    <recommendedName>
        <fullName evidence="2">Survival Motor Neuron Gemin2-binding domain-containing protein</fullName>
    </recommendedName>
</protein>
<feature type="domain" description="Survival Motor Neuron Gemin2-binding" evidence="2">
    <location>
        <begin position="4"/>
        <end position="30"/>
    </location>
</feature>
<proteinExistence type="predicted"/>
<name>A0A068UTR6_COFCA</name>
<dbReference type="PANTHER" id="PTHR39267:SF1">
    <property type="entry name" value="SURVIVAL MOTOR NEURON PROTEIN"/>
    <property type="match status" value="1"/>
</dbReference>
<gene>
    <name evidence="3" type="ORF">GSCOC_T00034119001</name>
</gene>
<keyword evidence="4" id="KW-1185">Reference proteome</keyword>
<dbReference type="Proteomes" id="UP000295252">
    <property type="component" value="Chromosome X"/>
</dbReference>
<feature type="compositionally biased region" description="Basic and acidic residues" evidence="1">
    <location>
        <begin position="41"/>
        <end position="56"/>
    </location>
</feature>
<evidence type="ECO:0000313" key="4">
    <source>
        <dbReference type="Proteomes" id="UP000295252"/>
    </source>
</evidence>
<dbReference type="PANTHER" id="PTHR39267">
    <property type="entry name" value="SURVIVAL MOTOR NEURON-LIKE PROTEIN 1"/>
    <property type="match status" value="1"/>
</dbReference>
<dbReference type="Gramene" id="CDP11672">
    <property type="protein sequence ID" value="CDP11672"/>
    <property type="gene ID" value="GSCOC_T00034119001"/>
</dbReference>
<sequence length="276" mass="30338">MRKNKQDELWDDSALINAFNDAISKYKKMHIQGSQVSSADGQEHAGRVDEISDDNKVPSNSAAETEENGNVPTVKESSFLESEAPEDHVVSSTGQGIHQEPVGYLNLQTTEHYNQLVNKYYELEDQRQKILQQLNQFGYWNYDSGLTASVSQEPETSTSQAYPTVSSSFCPYGCQSWVAPCTSVPCYFSGGACAGNSCNASAKEQALSSLKEQACANCDASVNEGKEKQSQKNFCHLEKSTSSETDLTVVLNAWYSAGFYTGKYLTEQSSARHGHD</sequence>
<dbReference type="Pfam" id="PF20636">
    <property type="entry name" value="SMN_G2-BD"/>
    <property type="match status" value="1"/>
</dbReference>
<dbReference type="STRING" id="49390.A0A068UTR6"/>
<dbReference type="InterPro" id="IPR049481">
    <property type="entry name" value="SMN_G2-BD"/>
</dbReference>
<dbReference type="AlphaFoldDB" id="A0A068UTR6"/>
<dbReference type="CDD" id="cd22851">
    <property type="entry name" value="SMN_N"/>
    <property type="match status" value="1"/>
</dbReference>
<dbReference type="InParanoid" id="A0A068UTR6"/>
<accession>A0A068UTR6</accession>
<dbReference type="EMBL" id="HG739143">
    <property type="protein sequence ID" value="CDP11672.1"/>
    <property type="molecule type" value="Genomic_DNA"/>
</dbReference>
<organism evidence="3 4">
    <name type="scientific">Coffea canephora</name>
    <name type="common">Robusta coffee</name>
    <dbReference type="NCBI Taxonomy" id="49390"/>
    <lineage>
        <taxon>Eukaryota</taxon>
        <taxon>Viridiplantae</taxon>
        <taxon>Streptophyta</taxon>
        <taxon>Embryophyta</taxon>
        <taxon>Tracheophyta</taxon>
        <taxon>Spermatophyta</taxon>
        <taxon>Magnoliopsida</taxon>
        <taxon>eudicotyledons</taxon>
        <taxon>Gunneridae</taxon>
        <taxon>Pentapetalae</taxon>
        <taxon>asterids</taxon>
        <taxon>lamiids</taxon>
        <taxon>Gentianales</taxon>
        <taxon>Rubiaceae</taxon>
        <taxon>Ixoroideae</taxon>
        <taxon>Gardenieae complex</taxon>
        <taxon>Bertiereae - Coffeeae clade</taxon>
        <taxon>Coffeeae</taxon>
        <taxon>Coffea</taxon>
    </lineage>
</organism>
<dbReference type="PhylomeDB" id="A0A068UTR6"/>
<dbReference type="OMA" id="REEDANC"/>
<evidence type="ECO:0000259" key="2">
    <source>
        <dbReference type="Pfam" id="PF20636"/>
    </source>
</evidence>
<evidence type="ECO:0000313" key="3">
    <source>
        <dbReference type="EMBL" id="CDP11672.1"/>
    </source>
</evidence>
<reference evidence="4" key="1">
    <citation type="journal article" date="2014" name="Science">
        <title>The coffee genome provides insight into the convergent evolution of caffeine biosynthesis.</title>
        <authorList>
            <person name="Denoeud F."/>
            <person name="Carretero-Paulet L."/>
            <person name="Dereeper A."/>
            <person name="Droc G."/>
            <person name="Guyot R."/>
            <person name="Pietrella M."/>
            <person name="Zheng C."/>
            <person name="Alberti A."/>
            <person name="Anthony F."/>
            <person name="Aprea G."/>
            <person name="Aury J.M."/>
            <person name="Bento P."/>
            <person name="Bernard M."/>
            <person name="Bocs S."/>
            <person name="Campa C."/>
            <person name="Cenci A."/>
            <person name="Combes M.C."/>
            <person name="Crouzillat D."/>
            <person name="Da Silva C."/>
            <person name="Daddiego L."/>
            <person name="De Bellis F."/>
            <person name="Dussert S."/>
            <person name="Garsmeur O."/>
            <person name="Gayraud T."/>
            <person name="Guignon V."/>
            <person name="Jahn K."/>
            <person name="Jamilloux V."/>
            <person name="Joet T."/>
            <person name="Labadie K."/>
            <person name="Lan T."/>
            <person name="Leclercq J."/>
            <person name="Lepelley M."/>
            <person name="Leroy T."/>
            <person name="Li L.T."/>
            <person name="Librado P."/>
            <person name="Lopez L."/>
            <person name="Munoz A."/>
            <person name="Noel B."/>
            <person name="Pallavicini A."/>
            <person name="Perrotta G."/>
            <person name="Poncet V."/>
            <person name="Pot D."/>
            <person name="Priyono X."/>
            <person name="Rigoreau M."/>
            <person name="Rouard M."/>
            <person name="Rozas J."/>
            <person name="Tranchant-Dubreuil C."/>
            <person name="VanBuren R."/>
            <person name="Zhang Q."/>
            <person name="Andrade A.C."/>
            <person name="Argout X."/>
            <person name="Bertrand B."/>
            <person name="de Kochko A."/>
            <person name="Graziosi G."/>
            <person name="Henry R.J."/>
            <person name="Jayarama X."/>
            <person name="Ming R."/>
            <person name="Nagai C."/>
            <person name="Rounsley S."/>
            <person name="Sankoff D."/>
            <person name="Giuliano G."/>
            <person name="Albert V.A."/>
            <person name="Wincker P."/>
            <person name="Lashermes P."/>
        </authorList>
    </citation>
    <scope>NUCLEOTIDE SEQUENCE [LARGE SCALE GENOMIC DNA]</scope>
    <source>
        <strain evidence="4">cv. DH200-94</strain>
    </source>
</reference>
<feature type="compositionally biased region" description="Polar residues" evidence="1">
    <location>
        <begin position="57"/>
        <end position="73"/>
    </location>
</feature>
<dbReference type="OrthoDB" id="197400at2759"/>
<dbReference type="InterPro" id="IPR040424">
    <property type="entry name" value="Smn1"/>
</dbReference>
<evidence type="ECO:0000256" key="1">
    <source>
        <dbReference type="SAM" id="MobiDB-lite"/>
    </source>
</evidence>